<dbReference type="SMART" id="SM00220">
    <property type="entry name" value="S_TKc"/>
    <property type="match status" value="1"/>
</dbReference>
<dbReference type="Gene3D" id="1.10.510.10">
    <property type="entry name" value="Transferase(Phosphotransferase) domain 1"/>
    <property type="match status" value="1"/>
</dbReference>
<dbReference type="PANTHER" id="PTHR24056:SF0">
    <property type="entry name" value="CYCLIN-DEPENDENT KINASE 7"/>
    <property type="match status" value="1"/>
</dbReference>
<evidence type="ECO:0000256" key="6">
    <source>
        <dbReference type="ARBA" id="ARBA00022840"/>
    </source>
</evidence>
<dbReference type="OrthoDB" id="4062651at2759"/>
<proteinExistence type="inferred from homology"/>
<dbReference type="Pfam" id="PF00069">
    <property type="entry name" value="Pkinase"/>
    <property type="match status" value="1"/>
</dbReference>
<evidence type="ECO:0000313" key="11">
    <source>
        <dbReference type="Proteomes" id="UP000799778"/>
    </source>
</evidence>
<keyword evidence="11" id="KW-1185">Reference proteome</keyword>
<dbReference type="PROSITE" id="PS50011">
    <property type="entry name" value="PROTEIN_KINASE_DOM"/>
    <property type="match status" value="1"/>
</dbReference>
<dbReference type="GO" id="GO:0008353">
    <property type="term" value="F:RNA polymerase II CTD heptapeptide repeat kinase activity"/>
    <property type="evidence" value="ECO:0007669"/>
    <property type="project" value="TreeGrafter"/>
</dbReference>
<name>A0A6A5X9A7_9PLEO</name>
<evidence type="ECO:0000259" key="9">
    <source>
        <dbReference type="PROSITE" id="PS50011"/>
    </source>
</evidence>
<dbReference type="InterPro" id="IPR050108">
    <property type="entry name" value="CDK"/>
</dbReference>
<dbReference type="EMBL" id="ML978078">
    <property type="protein sequence ID" value="KAF2009542.1"/>
    <property type="molecule type" value="Genomic_DNA"/>
</dbReference>
<organism evidence="10 11">
    <name type="scientific">Aaosphaeria arxii CBS 175.79</name>
    <dbReference type="NCBI Taxonomy" id="1450172"/>
    <lineage>
        <taxon>Eukaryota</taxon>
        <taxon>Fungi</taxon>
        <taxon>Dikarya</taxon>
        <taxon>Ascomycota</taxon>
        <taxon>Pezizomycotina</taxon>
        <taxon>Dothideomycetes</taxon>
        <taxon>Pleosporomycetidae</taxon>
        <taxon>Pleosporales</taxon>
        <taxon>Pleosporales incertae sedis</taxon>
        <taxon>Aaosphaeria</taxon>
    </lineage>
</organism>
<dbReference type="InterPro" id="IPR011009">
    <property type="entry name" value="Kinase-like_dom_sf"/>
</dbReference>
<protein>
    <submittedName>
        <fullName evidence="10">Kinase-like protein</fullName>
    </submittedName>
</protein>
<evidence type="ECO:0000256" key="7">
    <source>
        <dbReference type="ARBA" id="ARBA00047811"/>
    </source>
</evidence>
<keyword evidence="3" id="KW-0808">Transferase</keyword>
<evidence type="ECO:0000256" key="2">
    <source>
        <dbReference type="ARBA" id="ARBA00022527"/>
    </source>
</evidence>
<dbReference type="GO" id="GO:0045944">
    <property type="term" value="P:positive regulation of transcription by RNA polymerase II"/>
    <property type="evidence" value="ECO:0007669"/>
    <property type="project" value="TreeGrafter"/>
</dbReference>
<dbReference type="GO" id="GO:0004693">
    <property type="term" value="F:cyclin-dependent protein serine/threonine kinase activity"/>
    <property type="evidence" value="ECO:0007669"/>
    <property type="project" value="UniProtKB-EC"/>
</dbReference>
<evidence type="ECO:0000256" key="8">
    <source>
        <dbReference type="ARBA" id="ARBA00048367"/>
    </source>
</evidence>
<gene>
    <name evidence="10" type="ORF">BU24DRAFT_401342</name>
</gene>
<accession>A0A6A5X9A7</accession>
<sequence length="269" mass="30998">MSNWNSNIKPRLHDTPQLRLPVDHIPEKNVLVFKYMTNDLLSLVHKAIPVKATKQILKATLKGIVQLHEADVLHLDVKPGNVLIDYQESEDGIVVSDVALTDLETAVYIPPGKALRGAVRGNENWRSPEMHFRAEVYKPADMYAFGAVCVYAMLNKVLFGLDNDFQHHVRKGAEPDPIRLQRQVSYFGTQEELDGLMTILRDDDERSCTVLSMLWEDRYAEYHAYRPFDEWPEVTDEVFKDLMRELMTLSPLKRMSAHQAVRHPWFADV</sequence>
<reference evidence="10" key="1">
    <citation type="journal article" date="2020" name="Stud. Mycol.">
        <title>101 Dothideomycetes genomes: a test case for predicting lifestyles and emergence of pathogens.</title>
        <authorList>
            <person name="Haridas S."/>
            <person name="Albert R."/>
            <person name="Binder M."/>
            <person name="Bloem J."/>
            <person name="Labutti K."/>
            <person name="Salamov A."/>
            <person name="Andreopoulos B."/>
            <person name="Baker S."/>
            <person name="Barry K."/>
            <person name="Bills G."/>
            <person name="Bluhm B."/>
            <person name="Cannon C."/>
            <person name="Castanera R."/>
            <person name="Culley D."/>
            <person name="Daum C."/>
            <person name="Ezra D."/>
            <person name="Gonzalez J."/>
            <person name="Henrissat B."/>
            <person name="Kuo A."/>
            <person name="Liang C."/>
            <person name="Lipzen A."/>
            <person name="Lutzoni F."/>
            <person name="Magnuson J."/>
            <person name="Mondo S."/>
            <person name="Nolan M."/>
            <person name="Ohm R."/>
            <person name="Pangilinan J."/>
            <person name="Park H.-J."/>
            <person name="Ramirez L."/>
            <person name="Alfaro M."/>
            <person name="Sun H."/>
            <person name="Tritt A."/>
            <person name="Yoshinaga Y."/>
            <person name="Zwiers L.-H."/>
            <person name="Turgeon B."/>
            <person name="Goodwin S."/>
            <person name="Spatafora J."/>
            <person name="Crous P."/>
            <person name="Grigoriev I."/>
        </authorList>
    </citation>
    <scope>NUCLEOTIDE SEQUENCE</scope>
    <source>
        <strain evidence="10">CBS 175.79</strain>
    </source>
</reference>
<dbReference type="GO" id="GO:0070985">
    <property type="term" value="C:transcription factor TFIIK complex"/>
    <property type="evidence" value="ECO:0007669"/>
    <property type="project" value="TreeGrafter"/>
</dbReference>
<keyword evidence="5 10" id="KW-0418">Kinase</keyword>
<dbReference type="AlphaFoldDB" id="A0A6A5X9A7"/>
<dbReference type="PANTHER" id="PTHR24056">
    <property type="entry name" value="CELL DIVISION PROTEIN KINASE"/>
    <property type="match status" value="1"/>
</dbReference>
<dbReference type="Proteomes" id="UP000799778">
    <property type="component" value="Unassembled WGS sequence"/>
</dbReference>
<dbReference type="RefSeq" id="XP_033377881.1">
    <property type="nucleotide sequence ID" value="XM_033525489.1"/>
</dbReference>
<keyword evidence="2" id="KW-0723">Serine/threonine-protein kinase</keyword>
<keyword evidence="6" id="KW-0067">ATP-binding</keyword>
<feature type="domain" description="Protein kinase" evidence="9">
    <location>
        <begin position="1"/>
        <end position="266"/>
    </location>
</feature>
<evidence type="ECO:0000256" key="4">
    <source>
        <dbReference type="ARBA" id="ARBA00022741"/>
    </source>
</evidence>
<dbReference type="GO" id="GO:0005524">
    <property type="term" value="F:ATP binding"/>
    <property type="evidence" value="ECO:0007669"/>
    <property type="project" value="UniProtKB-KW"/>
</dbReference>
<dbReference type="GeneID" id="54282886"/>
<evidence type="ECO:0000256" key="5">
    <source>
        <dbReference type="ARBA" id="ARBA00022777"/>
    </source>
</evidence>
<evidence type="ECO:0000313" key="10">
    <source>
        <dbReference type="EMBL" id="KAF2009542.1"/>
    </source>
</evidence>
<evidence type="ECO:0000256" key="3">
    <source>
        <dbReference type="ARBA" id="ARBA00022679"/>
    </source>
</evidence>
<dbReference type="InterPro" id="IPR000719">
    <property type="entry name" value="Prot_kinase_dom"/>
</dbReference>
<evidence type="ECO:0000256" key="1">
    <source>
        <dbReference type="ARBA" id="ARBA00006485"/>
    </source>
</evidence>
<comment type="similarity">
    <text evidence="1">Belongs to the protein kinase superfamily. CMGC Ser/Thr protein kinase family. CDC2/CDKX subfamily.</text>
</comment>
<dbReference type="PROSITE" id="PS00108">
    <property type="entry name" value="PROTEIN_KINASE_ST"/>
    <property type="match status" value="1"/>
</dbReference>
<dbReference type="SUPFAM" id="SSF56112">
    <property type="entry name" value="Protein kinase-like (PK-like)"/>
    <property type="match status" value="1"/>
</dbReference>
<dbReference type="GO" id="GO:0005737">
    <property type="term" value="C:cytoplasm"/>
    <property type="evidence" value="ECO:0007669"/>
    <property type="project" value="TreeGrafter"/>
</dbReference>
<dbReference type="InterPro" id="IPR008271">
    <property type="entry name" value="Ser/Thr_kinase_AS"/>
</dbReference>
<comment type="catalytic activity">
    <reaction evidence="7">
        <text>L-threonyl-[protein] + ATP = O-phospho-L-threonyl-[protein] + ADP + H(+)</text>
        <dbReference type="Rhea" id="RHEA:46608"/>
        <dbReference type="Rhea" id="RHEA-COMP:11060"/>
        <dbReference type="Rhea" id="RHEA-COMP:11605"/>
        <dbReference type="ChEBI" id="CHEBI:15378"/>
        <dbReference type="ChEBI" id="CHEBI:30013"/>
        <dbReference type="ChEBI" id="CHEBI:30616"/>
        <dbReference type="ChEBI" id="CHEBI:61977"/>
        <dbReference type="ChEBI" id="CHEBI:456216"/>
        <dbReference type="EC" id="2.7.11.22"/>
    </reaction>
</comment>
<comment type="catalytic activity">
    <reaction evidence="8">
        <text>L-seryl-[protein] + ATP = O-phospho-L-seryl-[protein] + ADP + H(+)</text>
        <dbReference type="Rhea" id="RHEA:17989"/>
        <dbReference type="Rhea" id="RHEA-COMP:9863"/>
        <dbReference type="Rhea" id="RHEA-COMP:11604"/>
        <dbReference type="ChEBI" id="CHEBI:15378"/>
        <dbReference type="ChEBI" id="CHEBI:29999"/>
        <dbReference type="ChEBI" id="CHEBI:30616"/>
        <dbReference type="ChEBI" id="CHEBI:83421"/>
        <dbReference type="ChEBI" id="CHEBI:456216"/>
        <dbReference type="EC" id="2.7.11.22"/>
    </reaction>
</comment>
<keyword evidence="4" id="KW-0547">Nucleotide-binding</keyword>